<reference evidence="3" key="1">
    <citation type="submission" date="2022-11" db="EMBL/GenBank/DDBJ databases">
        <title>Genome Sequence of Cubamyces cubensis.</title>
        <authorList>
            <person name="Buettner E."/>
        </authorList>
    </citation>
    <scope>NUCLEOTIDE SEQUENCE</scope>
    <source>
        <strain evidence="3">MPL-01</strain>
    </source>
</reference>
<organism evidence="3 4">
    <name type="scientific">Trametes cubensis</name>
    <dbReference type="NCBI Taxonomy" id="1111947"/>
    <lineage>
        <taxon>Eukaryota</taxon>
        <taxon>Fungi</taxon>
        <taxon>Dikarya</taxon>
        <taxon>Basidiomycota</taxon>
        <taxon>Agaricomycotina</taxon>
        <taxon>Agaricomycetes</taxon>
        <taxon>Polyporales</taxon>
        <taxon>Polyporaceae</taxon>
        <taxon>Trametes</taxon>
    </lineage>
</organism>
<evidence type="ECO:0000256" key="1">
    <source>
        <dbReference type="SAM" id="MobiDB-lite"/>
    </source>
</evidence>
<comment type="caution">
    <text evidence="3">The sequence shown here is derived from an EMBL/GenBank/DDBJ whole genome shotgun (WGS) entry which is preliminary data.</text>
</comment>
<dbReference type="Proteomes" id="UP001215151">
    <property type="component" value="Unassembled WGS sequence"/>
</dbReference>
<dbReference type="CDD" id="cd22851">
    <property type="entry name" value="SMN_N"/>
    <property type="match status" value="1"/>
</dbReference>
<feature type="compositionally biased region" description="Low complexity" evidence="1">
    <location>
        <begin position="50"/>
        <end position="69"/>
    </location>
</feature>
<evidence type="ECO:0000259" key="2">
    <source>
        <dbReference type="Pfam" id="PF20636"/>
    </source>
</evidence>
<proteinExistence type="predicted"/>
<feature type="domain" description="Survival Motor Neuron Gemin2-binding" evidence="2">
    <location>
        <begin position="85"/>
        <end position="108"/>
    </location>
</feature>
<accession>A0AAD7TYU8</accession>
<dbReference type="Pfam" id="PF20636">
    <property type="entry name" value="SMN_G2-BD"/>
    <property type="match status" value="1"/>
</dbReference>
<sequence>MNPPAAPPPAKKRKTNQNQGRHGASGSGRQQAVQHWDDPGNQEPQMVYDEVAVASGSGSGNAGQAAGGEQYEEEEEEESRELTHEEIWDDSALIEAWNSAAAEYEAFHGPGKKWKEQPVKKSPLWYNVPPATTSKSTTNTSQNGAGAHALARTTTVETEMDSTPLNFDTFVPTHDPSLAAAGFSSAVPAMDGGSALAVGAEAATASQDEAFSRAMTAMYWSGYWTAVYHCRRNEAQQNGANAQVNGNGEHQEDGAEDEADDEDMLPAQR</sequence>
<feature type="compositionally biased region" description="Acidic residues" evidence="1">
    <location>
        <begin position="70"/>
        <end position="79"/>
    </location>
</feature>
<feature type="compositionally biased region" description="Low complexity" evidence="1">
    <location>
        <begin position="238"/>
        <end position="248"/>
    </location>
</feature>
<keyword evidence="4" id="KW-1185">Reference proteome</keyword>
<feature type="region of interest" description="Disordered" evidence="1">
    <location>
        <begin position="1"/>
        <end position="84"/>
    </location>
</feature>
<gene>
    <name evidence="3" type="ORF">ONZ51_g3114</name>
</gene>
<dbReference type="AlphaFoldDB" id="A0AAD7TYU8"/>
<feature type="compositionally biased region" description="Acidic residues" evidence="1">
    <location>
        <begin position="254"/>
        <end position="269"/>
    </location>
</feature>
<name>A0AAD7TYU8_9APHY</name>
<dbReference type="CDD" id="cd22852">
    <property type="entry name" value="SMN_C"/>
    <property type="match status" value="1"/>
</dbReference>
<evidence type="ECO:0000313" key="3">
    <source>
        <dbReference type="EMBL" id="KAJ8489149.1"/>
    </source>
</evidence>
<protein>
    <recommendedName>
        <fullName evidence="2">Survival Motor Neuron Gemin2-binding domain-containing protein</fullName>
    </recommendedName>
</protein>
<dbReference type="InterPro" id="IPR047313">
    <property type="entry name" value="SMN_C"/>
</dbReference>
<feature type="region of interest" description="Disordered" evidence="1">
    <location>
        <begin position="238"/>
        <end position="269"/>
    </location>
</feature>
<dbReference type="EMBL" id="JAPEVG010000053">
    <property type="protein sequence ID" value="KAJ8489149.1"/>
    <property type="molecule type" value="Genomic_DNA"/>
</dbReference>
<dbReference type="InterPro" id="IPR049481">
    <property type="entry name" value="SMN_G2-BD"/>
</dbReference>
<evidence type="ECO:0000313" key="4">
    <source>
        <dbReference type="Proteomes" id="UP001215151"/>
    </source>
</evidence>